<dbReference type="EMBL" id="KN644829">
    <property type="protein sequence ID" value="KHN41686.1"/>
    <property type="molecule type" value="Genomic_DNA"/>
</dbReference>
<feature type="non-terminal residue" evidence="3">
    <location>
        <position position="1"/>
    </location>
</feature>
<dbReference type="InterPro" id="IPR029472">
    <property type="entry name" value="Copia-like_N"/>
</dbReference>
<proteinExistence type="predicted"/>
<dbReference type="PANTHER" id="PTHR37610:SF55">
    <property type="entry name" value="RETROTRANSPOSON COPIA-LIKE N-TERMINAL DOMAIN-CONTAINING PROTEIN"/>
    <property type="match status" value="1"/>
</dbReference>
<feature type="domain" description="Retrotransposon Copia-like N-terminal" evidence="1">
    <location>
        <begin position="6"/>
        <end position="52"/>
    </location>
</feature>
<dbReference type="PANTHER" id="PTHR37610">
    <property type="entry name" value="CCHC-TYPE DOMAIN-CONTAINING PROTEIN"/>
    <property type="match status" value="1"/>
</dbReference>
<dbReference type="Pfam" id="PF14244">
    <property type="entry name" value="Retrotran_gag_3"/>
    <property type="match status" value="1"/>
</dbReference>
<evidence type="ECO:0000313" key="3">
    <source>
        <dbReference type="EMBL" id="KHN41686.1"/>
    </source>
</evidence>
<gene>
    <name evidence="3" type="ORF">glysoja_040841</name>
</gene>
<feature type="non-terminal residue" evidence="3">
    <location>
        <position position="466"/>
    </location>
</feature>
<dbReference type="InterPro" id="IPR054722">
    <property type="entry name" value="PolX-like_BBD"/>
</dbReference>
<evidence type="ECO:0000259" key="2">
    <source>
        <dbReference type="Pfam" id="PF22936"/>
    </source>
</evidence>
<organism evidence="3">
    <name type="scientific">Glycine soja</name>
    <name type="common">Wild soybean</name>
    <dbReference type="NCBI Taxonomy" id="3848"/>
    <lineage>
        <taxon>Eukaryota</taxon>
        <taxon>Viridiplantae</taxon>
        <taxon>Streptophyta</taxon>
        <taxon>Embryophyta</taxon>
        <taxon>Tracheophyta</taxon>
        <taxon>Spermatophyta</taxon>
        <taxon>Magnoliopsida</taxon>
        <taxon>eudicotyledons</taxon>
        <taxon>Gunneridae</taxon>
        <taxon>Pentapetalae</taxon>
        <taxon>rosids</taxon>
        <taxon>fabids</taxon>
        <taxon>Fabales</taxon>
        <taxon>Fabaceae</taxon>
        <taxon>Papilionoideae</taxon>
        <taxon>50 kb inversion clade</taxon>
        <taxon>NPAAA clade</taxon>
        <taxon>indigoferoid/millettioid clade</taxon>
        <taxon>Phaseoleae</taxon>
        <taxon>Glycine</taxon>
        <taxon>Glycine subgen. Soja</taxon>
    </lineage>
</organism>
<accession>A0A0B2S4P4</accession>
<feature type="domain" description="Retrovirus-related Pol polyprotein from transposon TNT 1-94-like beta-barrel" evidence="2">
    <location>
        <begin position="318"/>
        <end position="391"/>
    </location>
</feature>
<name>A0A0B2S4P4_GLYSO</name>
<dbReference type="AlphaFoldDB" id="A0A0B2S4P4"/>
<protein>
    <submittedName>
        <fullName evidence="3">Uncharacterized protein</fullName>
    </submittedName>
</protein>
<dbReference type="Pfam" id="PF22936">
    <property type="entry name" value="Pol_BBD"/>
    <property type="match status" value="1"/>
</dbReference>
<reference evidence="3" key="1">
    <citation type="submission" date="2014-07" db="EMBL/GenBank/DDBJ databases">
        <title>Identification of a novel salt tolerance gene in wild soybean by whole-genome sequencing.</title>
        <authorList>
            <person name="Lam H.-M."/>
            <person name="Qi X."/>
            <person name="Li M.-W."/>
            <person name="Liu X."/>
            <person name="Xie M."/>
            <person name="Ni M."/>
            <person name="Xu X."/>
        </authorList>
    </citation>
    <scope>NUCLEOTIDE SEQUENCE [LARGE SCALE GENOMIC DNA]</scope>
    <source>
        <tissue evidence="3">Root</tissue>
    </source>
</reference>
<evidence type="ECO:0000259" key="1">
    <source>
        <dbReference type="Pfam" id="PF14244"/>
    </source>
</evidence>
<sequence length="466" mass="52796">SPYFIHPSDGPSSVSITPVLDGTNYQSWSRTFHMTLISRNKMAFLLGTIPVPSITEPTLYSAWERCNTLIMSWLLNSLSPFIAQSVIFLECAADIWNDLRERNRSVSDFYTALKILWEELDNYRPFVIYSCEAKKYHQRDFVIRFLKGLDERFSVVRSQILLMDPLPMVNRVFSMVVQHECQLSVVPPSSDEPNSFVNASNGFGKGRGVSGSSSTHKNASNKRCSYCHRTGHTIDVCWGKHDYPPAQYQSLMALIQQPISASDAMGNILVQPNNANLIQVPFNERNDSDPNGISFIFSSITQFTHNTSSATCKHSVPWIIDSGATNHIASSLKCFSSYSKINPIQINLPNKSIVTAYISGTIIFSPNFILHNVLFVPEFHFNLLSISKLLKTRKFTLIFDDLYCTIQDKHSLQMIGHLSGNRLNMLHEQFPFIPSHVNENCDICHFAKQRKLSYNLSTSRALKIFD</sequence>
<dbReference type="Proteomes" id="UP000053555">
    <property type="component" value="Unassembled WGS sequence"/>
</dbReference>